<dbReference type="EMBL" id="CP041730">
    <property type="protein sequence ID" value="QDQ25302.1"/>
    <property type="molecule type" value="Genomic_DNA"/>
</dbReference>
<keyword evidence="2" id="KW-1185">Reference proteome</keyword>
<evidence type="ECO:0000313" key="2">
    <source>
        <dbReference type="Proteomes" id="UP000317550"/>
    </source>
</evidence>
<reference evidence="2" key="1">
    <citation type="submission" date="2019-07" db="EMBL/GenBank/DDBJ databases">
        <title>Chitinimonas sp. nov., isolated from Ny-Alesund, arctica soil.</title>
        <authorList>
            <person name="Xu Q."/>
            <person name="Peng F."/>
        </authorList>
    </citation>
    <scope>NUCLEOTIDE SEQUENCE [LARGE SCALE GENOMIC DNA]</scope>
    <source>
        <strain evidence="2">R3-44</strain>
    </source>
</reference>
<accession>A0A516SAX9</accession>
<sequence length="172" mass="19574">MRDLKLPALYKGHPLFTLEEDFDEAREIRRMSGRIISATSAIDQVIAGIIADTIFREVKEYRELVFGSVLSSDWCSLAAKRKLLSIAVEQFDLLSGSKKGELEKSLKKVTQYRNAFAHGTLGHNVTVQELHYFEGSPRRDILDEPYFDELERHFLTAWTLLGEVQLSIKATA</sequence>
<protein>
    <recommendedName>
        <fullName evidence="3">RiboL-PSP-HEPN domain-containing protein</fullName>
    </recommendedName>
</protein>
<proteinExistence type="predicted"/>
<name>A0A516SAX9_9NEIS</name>
<organism evidence="1 2">
    <name type="scientific">Chitinimonas arctica</name>
    <dbReference type="NCBI Taxonomy" id="2594795"/>
    <lineage>
        <taxon>Bacteria</taxon>
        <taxon>Pseudomonadati</taxon>
        <taxon>Pseudomonadota</taxon>
        <taxon>Betaproteobacteria</taxon>
        <taxon>Neisseriales</taxon>
        <taxon>Chitinibacteraceae</taxon>
        <taxon>Chitinimonas</taxon>
    </lineage>
</organism>
<dbReference type="KEGG" id="cari:FNU76_02445"/>
<dbReference type="AlphaFoldDB" id="A0A516SAX9"/>
<dbReference type="OrthoDB" id="6400620at2"/>
<evidence type="ECO:0008006" key="3">
    <source>
        <dbReference type="Google" id="ProtNLM"/>
    </source>
</evidence>
<gene>
    <name evidence="1" type="ORF">FNU76_02445</name>
</gene>
<dbReference type="RefSeq" id="WP_143856227.1">
    <property type="nucleotide sequence ID" value="NZ_CP041730.1"/>
</dbReference>
<dbReference type="Proteomes" id="UP000317550">
    <property type="component" value="Chromosome"/>
</dbReference>
<evidence type="ECO:0000313" key="1">
    <source>
        <dbReference type="EMBL" id="QDQ25302.1"/>
    </source>
</evidence>